<feature type="compositionally biased region" description="Basic and acidic residues" evidence="1">
    <location>
        <begin position="8"/>
        <end position="18"/>
    </location>
</feature>
<accession>A0AAJ0F8H9</accession>
<dbReference type="EMBL" id="MU839835">
    <property type="protein sequence ID" value="KAK1754393.1"/>
    <property type="molecule type" value="Genomic_DNA"/>
</dbReference>
<feature type="compositionally biased region" description="Polar residues" evidence="1">
    <location>
        <begin position="40"/>
        <end position="56"/>
    </location>
</feature>
<comment type="caution">
    <text evidence="2">The sequence shown here is derived from an EMBL/GenBank/DDBJ whole genome shotgun (WGS) entry which is preliminary data.</text>
</comment>
<organism evidence="2 3">
    <name type="scientific">Echria macrotheca</name>
    <dbReference type="NCBI Taxonomy" id="438768"/>
    <lineage>
        <taxon>Eukaryota</taxon>
        <taxon>Fungi</taxon>
        <taxon>Dikarya</taxon>
        <taxon>Ascomycota</taxon>
        <taxon>Pezizomycotina</taxon>
        <taxon>Sordariomycetes</taxon>
        <taxon>Sordariomycetidae</taxon>
        <taxon>Sordariales</taxon>
        <taxon>Schizotheciaceae</taxon>
        <taxon>Echria</taxon>
    </lineage>
</organism>
<feature type="compositionally biased region" description="Pro residues" evidence="1">
    <location>
        <begin position="73"/>
        <end position="84"/>
    </location>
</feature>
<name>A0AAJ0F8H9_9PEZI</name>
<protein>
    <submittedName>
        <fullName evidence="2">Uncharacterized protein</fullName>
    </submittedName>
</protein>
<feature type="region of interest" description="Disordered" evidence="1">
    <location>
        <begin position="1"/>
        <end position="135"/>
    </location>
</feature>
<evidence type="ECO:0000313" key="3">
    <source>
        <dbReference type="Proteomes" id="UP001239445"/>
    </source>
</evidence>
<feature type="compositionally biased region" description="Low complexity" evidence="1">
    <location>
        <begin position="19"/>
        <end position="32"/>
    </location>
</feature>
<dbReference type="Proteomes" id="UP001239445">
    <property type="component" value="Unassembled WGS sequence"/>
</dbReference>
<keyword evidence="3" id="KW-1185">Reference proteome</keyword>
<evidence type="ECO:0000256" key="1">
    <source>
        <dbReference type="SAM" id="MobiDB-lite"/>
    </source>
</evidence>
<dbReference type="AlphaFoldDB" id="A0AAJ0F8H9"/>
<evidence type="ECO:0000313" key="2">
    <source>
        <dbReference type="EMBL" id="KAK1754393.1"/>
    </source>
</evidence>
<gene>
    <name evidence="2" type="ORF">QBC47DRAFT_383805</name>
</gene>
<sequence>MGKFTKLFRRDKSPDRFSSKPPSYAPPTYTSTEFHYPATPTANSASNNRLSISNLKNIPDYQPGQAGTGPAQNHPPPNRVPPIPEHTGSRLPSFGFSGGNNKLPKQAGQPVNGSAKQPNGAAPAQTGAPGGTSADEVRRATKLLRYMFELRMAAWSMQGAHISDEHMRVEKERRADQVLVDIQGIVQGWQNAGGGSLEKGDWSDEEFQEVMWIASTLADPNWKFGEGTGETAPGNDEQHAWTGA</sequence>
<proteinExistence type="predicted"/>
<reference evidence="2" key="1">
    <citation type="submission" date="2023-06" db="EMBL/GenBank/DDBJ databases">
        <title>Genome-scale phylogeny and comparative genomics of the fungal order Sordariales.</title>
        <authorList>
            <consortium name="Lawrence Berkeley National Laboratory"/>
            <person name="Hensen N."/>
            <person name="Bonometti L."/>
            <person name="Westerberg I."/>
            <person name="Brannstrom I.O."/>
            <person name="Guillou S."/>
            <person name="Cros-Aarteil S."/>
            <person name="Calhoun S."/>
            <person name="Haridas S."/>
            <person name="Kuo A."/>
            <person name="Mondo S."/>
            <person name="Pangilinan J."/>
            <person name="Riley R."/>
            <person name="Labutti K."/>
            <person name="Andreopoulos B."/>
            <person name="Lipzen A."/>
            <person name="Chen C."/>
            <person name="Yanf M."/>
            <person name="Daum C."/>
            <person name="Ng V."/>
            <person name="Clum A."/>
            <person name="Steindorff A."/>
            <person name="Ohm R."/>
            <person name="Martin F."/>
            <person name="Silar P."/>
            <person name="Natvig D."/>
            <person name="Lalanne C."/>
            <person name="Gautier V."/>
            <person name="Ament-Velasquez S.L."/>
            <person name="Kruys A."/>
            <person name="Hutchinson M.I."/>
            <person name="Powell A.J."/>
            <person name="Barry K."/>
            <person name="Miller A.N."/>
            <person name="Grigoriev I.V."/>
            <person name="Debuchy R."/>
            <person name="Gladieux P."/>
            <person name="Thoren M.H."/>
            <person name="Johannesson H."/>
        </authorList>
    </citation>
    <scope>NUCLEOTIDE SEQUENCE</scope>
    <source>
        <strain evidence="2">PSN4</strain>
    </source>
</reference>